<name>A0A1D3D2P3_9EIME</name>
<dbReference type="Proteomes" id="UP000095192">
    <property type="component" value="Unassembled WGS sequence"/>
</dbReference>
<dbReference type="Gene3D" id="2.20.110.10">
    <property type="entry name" value="Histone H3 K4-specific methyltransferase SET7/9 N-terminal domain"/>
    <property type="match status" value="2"/>
</dbReference>
<protein>
    <submittedName>
        <fullName evidence="1">Uncharacterized protein</fullName>
    </submittedName>
</protein>
<reference evidence="1 2" key="1">
    <citation type="journal article" date="2016" name="BMC Genomics">
        <title>Comparative genomics reveals Cyclospora cayetanensis possesses coccidia-like metabolism and invasion components but unique surface antigens.</title>
        <authorList>
            <person name="Liu S."/>
            <person name="Wang L."/>
            <person name="Zheng H."/>
            <person name="Xu Z."/>
            <person name="Roellig D.M."/>
            <person name="Li N."/>
            <person name="Frace M.A."/>
            <person name="Tang K."/>
            <person name="Arrowood M.J."/>
            <person name="Moss D.M."/>
            <person name="Zhang L."/>
            <person name="Feng Y."/>
            <person name="Xiao L."/>
        </authorList>
    </citation>
    <scope>NUCLEOTIDE SEQUENCE [LARGE SCALE GENOMIC DNA]</scope>
    <source>
        <strain evidence="1 2">CHN_HEN01</strain>
    </source>
</reference>
<evidence type="ECO:0000313" key="2">
    <source>
        <dbReference type="Proteomes" id="UP000095192"/>
    </source>
</evidence>
<dbReference type="VEuPathDB" id="ToxoDB:LOC34621023"/>
<dbReference type="EMBL" id="JROU02000997">
    <property type="protein sequence ID" value="OEH77719.1"/>
    <property type="molecule type" value="Genomic_DNA"/>
</dbReference>
<comment type="caution">
    <text evidence="1">The sequence shown here is derived from an EMBL/GenBank/DDBJ whole genome shotgun (WGS) entry which is preliminary data.</text>
</comment>
<dbReference type="SMART" id="SM00698">
    <property type="entry name" value="MORN"/>
    <property type="match status" value="3"/>
</dbReference>
<proteinExistence type="predicted"/>
<organism evidence="1 2">
    <name type="scientific">Cyclospora cayetanensis</name>
    <dbReference type="NCBI Taxonomy" id="88456"/>
    <lineage>
        <taxon>Eukaryota</taxon>
        <taxon>Sar</taxon>
        <taxon>Alveolata</taxon>
        <taxon>Apicomplexa</taxon>
        <taxon>Conoidasida</taxon>
        <taxon>Coccidia</taxon>
        <taxon>Eucoccidiorida</taxon>
        <taxon>Eimeriorina</taxon>
        <taxon>Eimeriidae</taxon>
        <taxon>Cyclospora</taxon>
    </lineage>
</organism>
<dbReference type="OrthoDB" id="184064at2759"/>
<keyword evidence="2" id="KW-1185">Reference proteome</keyword>
<dbReference type="AlphaFoldDB" id="A0A1D3D2P3"/>
<dbReference type="GeneID" id="34621023"/>
<accession>A0A1D3D2P3</accession>
<dbReference type="PANTHER" id="PTHR23084">
    <property type="entry name" value="PHOSPHATIDYLINOSITOL-4-PHOSPHATE 5-KINASE RELATED"/>
    <property type="match status" value="1"/>
</dbReference>
<dbReference type="InterPro" id="IPR003409">
    <property type="entry name" value="MORN"/>
</dbReference>
<dbReference type="VEuPathDB" id="ToxoDB:cyc_04497"/>
<evidence type="ECO:0000313" key="1">
    <source>
        <dbReference type="EMBL" id="OEH77719.1"/>
    </source>
</evidence>
<gene>
    <name evidence="1" type="ORF">cyc_04497</name>
</gene>
<sequence>MDGSDEQAAPKAGIAGSNQRRLLLEVLRANLRVRSSSAVGKAFSQTAPLNQHTAHQAAAFMPRLDGLAPTMAAAEHITAMRAAVHHQHGVTRIEQERALDAVSIARESASRQARAATRSHPAPESVCSTNLAKTDCGERCKAARDSASSSSYNKPAPEVGFQRGLSTALFAKLAETLSVEKGPLNFLTWEDGSWYCGQLTGGALDGVGVYRYTDGSVYCGQWAQDRLHGYGVFIAPNGFLYRGHFEGDRQNGPGSPLAFSHRLDLLARPFLSSGGCQSVEQVVGSQTLLALCLCAVACAGVFVFPQGTTFFGHFRNGRLHGLSCYVSPSGKSRVLLGEWRDGEFQRTLPLQCRDAEFYRRAAETVDLLQAAWTPLPIPMPDARTLELPIREERTAAWSGRAEQACGSAVLEALRTELPSSLLQIAAEAAAEDAVQAPLRQAERRSSGSPAAGASKPPVRKRKASVSRLQCTQAGEPTARCRANKAANAEASGSSGGASAPPQRATTTKAQLLRWESEARKLPRIPHLNYNRVLGRWYARVRDPASGRRIWKGYTCAVHGFFQARDMAIDRLRQFSQLVSSQANEELDASEPAEDLHLSAACATEVEQLVIQLRGGEDERSAEPPKAEVAPNECSSSIAGTLSSEETHVSEGAPPARLIVEGDASACAPDAPAAVDPRASAEGSAGPKVLSEKAESACGAANTLLAAGLSVGEKTAVQTQRKTTSSGNAEVAPTATPHSVIPLSWENSLKEHLCAAGSTAELSFSSDCLGATYFKPNTARAQDEESLSCSRLTTADCSDTALSRCIPS</sequence>
<dbReference type="PANTHER" id="PTHR23084:SF263">
    <property type="entry name" value="MORN REPEAT-CONTAINING PROTEIN 1"/>
    <property type="match status" value="1"/>
</dbReference>
<dbReference type="SUPFAM" id="SSF82185">
    <property type="entry name" value="Histone H3 K4-specific methyltransferase SET7/9 N-terminal domain"/>
    <property type="match status" value="2"/>
</dbReference>
<dbReference type="Pfam" id="PF02493">
    <property type="entry name" value="MORN"/>
    <property type="match status" value="3"/>
</dbReference>